<comment type="function">
    <text evidence="14">Catalyzes the oxidation of protoporphyrinogen IX to protoporphyrin IX.</text>
</comment>
<gene>
    <name evidence="16" type="ORF">SAMN05216210_3508</name>
</gene>
<dbReference type="InterPro" id="IPR005265">
    <property type="entry name" value="HemJ-like"/>
</dbReference>
<dbReference type="AlphaFoldDB" id="A0A1H2I3B9"/>
<evidence type="ECO:0000256" key="12">
    <source>
        <dbReference type="ARBA" id="ARBA00023136"/>
    </source>
</evidence>
<dbReference type="OrthoDB" id="5770094at2"/>
<evidence type="ECO:0000313" key="17">
    <source>
        <dbReference type="Proteomes" id="UP000243924"/>
    </source>
</evidence>
<comment type="subcellular location">
    <subcellularLocation>
        <location evidence="1">Cell membrane</location>
        <topology evidence="1">Multi-pass membrane protein</topology>
    </subcellularLocation>
</comment>
<comment type="pathway">
    <text evidence="2 14">Porphyrin-containing compound metabolism; protoporphyrin-IX biosynthesis; protoporphyrin-IX from protoporphyrinogen-IX: step 1/1.</text>
</comment>
<comment type="catalytic activity">
    <reaction evidence="13 14">
        <text>protoporphyrinogen IX + 3 A = protoporphyrin IX + 3 AH2</text>
        <dbReference type="Rhea" id="RHEA:62000"/>
        <dbReference type="ChEBI" id="CHEBI:13193"/>
        <dbReference type="ChEBI" id="CHEBI:17499"/>
        <dbReference type="ChEBI" id="CHEBI:57306"/>
        <dbReference type="ChEBI" id="CHEBI:57307"/>
    </reaction>
</comment>
<keyword evidence="8 14" id="KW-0479">Metal-binding</keyword>
<evidence type="ECO:0000256" key="6">
    <source>
        <dbReference type="ARBA" id="ARBA00022617"/>
    </source>
</evidence>
<sequence>MLWLLTLHIAALLIWAAGLVYLPLLIAGTRRDSLDLGGAPTNADSIARWLFTRMASPAAAVAIVAGSAVFLINGTTDLWLMAKLSLVTLLVVAHALGGFLVIRLEAGKSVVSASYTLLASVLLLLAAILWLVLAKPVWGWS</sequence>
<dbReference type="EMBL" id="LT629787">
    <property type="protein sequence ID" value="SDU38396.1"/>
    <property type="molecule type" value="Genomic_DNA"/>
</dbReference>
<dbReference type="STRING" id="1434072.SAMN05216210_3508"/>
<keyword evidence="6 14" id="KW-0349">Heme</keyword>
<feature type="transmembrane region" description="Helical" evidence="15">
    <location>
        <begin position="114"/>
        <end position="133"/>
    </location>
</feature>
<evidence type="ECO:0000256" key="2">
    <source>
        <dbReference type="ARBA" id="ARBA00005073"/>
    </source>
</evidence>
<evidence type="ECO:0000256" key="15">
    <source>
        <dbReference type="SAM" id="Phobius"/>
    </source>
</evidence>
<proteinExistence type="inferred from homology"/>
<keyword evidence="17" id="KW-1185">Reference proteome</keyword>
<evidence type="ECO:0000256" key="9">
    <source>
        <dbReference type="ARBA" id="ARBA00022989"/>
    </source>
</evidence>
<accession>A0A1H2I3B9</accession>
<dbReference type="PANTHER" id="PTHR40255">
    <property type="entry name" value="UPF0093 MEMBRANE PROTEIN SLR1790"/>
    <property type="match status" value="1"/>
</dbReference>
<keyword evidence="10" id="KW-0560">Oxidoreductase</keyword>
<dbReference type="EC" id="1.3.99.-" evidence="14"/>
<evidence type="ECO:0000256" key="3">
    <source>
        <dbReference type="ARBA" id="ARBA00006501"/>
    </source>
</evidence>
<comment type="cofactor">
    <cofactor evidence="14">
        <name>heme b</name>
        <dbReference type="ChEBI" id="CHEBI:60344"/>
    </cofactor>
    <text evidence="14">Binds 1 heme b (iron(II)-protoporphyrin IX) group per subunit.</text>
</comment>
<evidence type="ECO:0000256" key="13">
    <source>
        <dbReference type="ARBA" id="ARBA00048390"/>
    </source>
</evidence>
<evidence type="ECO:0000256" key="14">
    <source>
        <dbReference type="PIRNR" id="PIRNR004638"/>
    </source>
</evidence>
<evidence type="ECO:0000256" key="4">
    <source>
        <dbReference type="ARBA" id="ARBA00017504"/>
    </source>
</evidence>
<dbReference type="GO" id="GO:0070818">
    <property type="term" value="F:protoporphyrinogen oxidase activity"/>
    <property type="evidence" value="ECO:0007669"/>
    <property type="project" value="UniProtKB-UniRule"/>
</dbReference>
<evidence type="ECO:0000256" key="7">
    <source>
        <dbReference type="ARBA" id="ARBA00022692"/>
    </source>
</evidence>
<feature type="transmembrane region" description="Helical" evidence="15">
    <location>
        <begin position="78"/>
        <end position="102"/>
    </location>
</feature>
<evidence type="ECO:0000313" key="16">
    <source>
        <dbReference type="EMBL" id="SDU38396.1"/>
    </source>
</evidence>
<evidence type="ECO:0000256" key="8">
    <source>
        <dbReference type="ARBA" id="ARBA00022723"/>
    </source>
</evidence>
<feature type="transmembrane region" description="Helical" evidence="15">
    <location>
        <begin position="50"/>
        <end position="72"/>
    </location>
</feature>
<dbReference type="GO" id="GO:0006782">
    <property type="term" value="P:protoporphyrinogen IX biosynthetic process"/>
    <property type="evidence" value="ECO:0007669"/>
    <property type="project" value="UniProtKB-UniRule"/>
</dbReference>
<dbReference type="PIRSF" id="PIRSF004638">
    <property type="entry name" value="UCP004638"/>
    <property type="match status" value="1"/>
</dbReference>
<reference evidence="17" key="1">
    <citation type="submission" date="2016-10" db="EMBL/GenBank/DDBJ databases">
        <authorList>
            <person name="Varghese N."/>
            <person name="Submissions S."/>
        </authorList>
    </citation>
    <scope>NUCLEOTIDE SEQUENCE [LARGE SCALE GENOMIC DNA]</scope>
    <source>
        <strain evidence="17">CECT 8338</strain>
    </source>
</reference>
<protein>
    <recommendedName>
        <fullName evidence="4 14">Protoporphyrinogen IX oxidase</fullName>
        <ecNumber evidence="14">1.3.99.-</ecNumber>
    </recommendedName>
</protein>
<keyword evidence="7 15" id="KW-0812">Transmembrane</keyword>
<keyword evidence="5 14" id="KW-1003">Cell membrane</keyword>
<comment type="similarity">
    <text evidence="3 14">Belongs to the HemJ family.</text>
</comment>
<dbReference type="GO" id="GO:0046872">
    <property type="term" value="F:metal ion binding"/>
    <property type="evidence" value="ECO:0007669"/>
    <property type="project" value="UniProtKB-UniRule"/>
</dbReference>
<keyword evidence="9 15" id="KW-1133">Transmembrane helix</keyword>
<dbReference type="UniPathway" id="UPA00251">
    <property type="reaction ID" value="UER00324"/>
</dbReference>
<dbReference type="Pfam" id="PF03653">
    <property type="entry name" value="UPF0093"/>
    <property type="match status" value="1"/>
</dbReference>
<keyword evidence="12 14" id="KW-0472">Membrane</keyword>
<keyword evidence="11 14" id="KW-0408">Iron</keyword>
<dbReference type="PANTHER" id="PTHR40255:SF1">
    <property type="entry name" value="PROTOPORPHYRINOGEN IX OXIDASE"/>
    <property type="match status" value="1"/>
</dbReference>
<dbReference type="Proteomes" id="UP000243924">
    <property type="component" value="Chromosome I"/>
</dbReference>
<feature type="transmembrane region" description="Helical" evidence="15">
    <location>
        <begin position="6"/>
        <end position="29"/>
    </location>
</feature>
<dbReference type="GO" id="GO:0005886">
    <property type="term" value="C:plasma membrane"/>
    <property type="evidence" value="ECO:0007669"/>
    <property type="project" value="UniProtKB-SubCell"/>
</dbReference>
<name>A0A1H2I3B9_9GAMM</name>
<evidence type="ECO:0000256" key="10">
    <source>
        <dbReference type="ARBA" id="ARBA00023002"/>
    </source>
</evidence>
<evidence type="ECO:0000256" key="1">
    <source>
        <dbReference type="ARBA" id="ARBA00004651"/>
    </source>
</evidence>
<organism evidence="16 17">
    <name type="scientific">Halopseudomonas salegens</name>
    <dbReference type="NCBI Taxonomy" id="1434072"/>
    <lineage>
        <taxon>Bacteria</taxon>
        <taxon>Pseudomonadati</taxon>
        <taxon>Pseudomonadota</taxon>
        <taxon>Gammaproteobacteria</taxon>
        <taxon>Pseudomonadales</taxon>
        <taxon>Pseudomonadaceae</taxon>
        <taxon>Halopseudomonas</taxon>
    </lineage>
</organism>
<evidence type="ECO:0000256" key="11">
    <source>
        <dbReference type="ARBA" id="ARBA00023004"/>
    </source>
</evidence>
<dbReference type="RefSeq" id="WP_092389989.1">
    <property type="nucleotide sequence ID" value="NZ_LT629787.1"/>
</dbReference>
<evidence type="ECO:0000256" key="5">
    <source>
        <dbReference type="ARBA" id="ARBA00022475"/>
    </source>
</evidence>